<comment type="caution">
    <text evidence="1">The sequence shown here is derived from an EMBL/GenBank/DDBJ whole genome shotgun (WGS) entry which is preliminary data.</text>
</comment>
<name>A0ACC3YJ80_COLTU</name>
<proteinExistence type="predicted"/>
<gene>
    <name evidence="1" type="ORF">CTRU02_212714</name>
</gene>
<evidence type="ECO:0000313" key="1">
    <source>
        <dbReference type="EMBL" id="KAL0931761.1"/>
    </source>
</evidence>
<keyword evidence="2" id="KW-1185">Reference proteome</keyword>
<organism evidence="1 2">
    <name type="scientific">Colletotrichum truncatum</name>
    <name type="common">Anthracnose fungus</name>
    <name type="synonym">Colletotrichum capsici</name>
    <dbReference type="NCBI Taxonomy" id="5467"/>
    <lineage>
        <taxon>Eukaryota</taxon>
        <taxon>Fungi</taxon>
        <taxon>Dikarya</taxon>
        <taxon>Ascomycota</taxon>
        <taxon>Pezizomycotina</taxon>
        <taxon>Sordariomycetes</taxon>
        <taxon>Hypocreomycetidae</taxon>
        <taxon>Glomerellales</taxon>
        <taxon>Glomerellaceae</taxon>
        <taxon>Colletotrichum</taxon>
        <taxon>Colletotrichum truncatum species complex</taxon>
    </lineage>
</organism>
<sequence length="89" mass="10144">MGPPVSLLCRTLNFNRRLVQCLESVVIPRDLHAPKPAPIPCPLFLPYFPHNMSENTQRPKMRCTCIPYCAATYTESKMVDMTGSRYRAT</sequence>
<protein>
    <submittedName>
        <fullName evidence="1">Uncharacterized protein</fullName>
    </submittedName>
</protein>
<dbReference type="EMBL" id="VUJX02000009">
    <property type="protein sequence ID" value="KAL0931761.1"/>
    <property type="molecule type" value="Genomic_DNA"/>
</dbReference>
<dbReference type="Proteomes" id="UP000805649">
    <property type="component" value="Unassembled WGS sequence"/>
</dbReference>
<accession>A0ACC3YJ80</accession>
<reference evidence="1 2" key="1">
    <citation type="journal article" date="2020" name="Phytopathology">
        <title>Genome Sequence Resources of Colletotrichum truncatum, C. plurivorum, C. musicola, and C. sojae: Four Species Pathogenic to Soybean (Glycine max).</title>
        <authorList>
            <person name="Rogerio F."/>
            <person name="Boufleur T.R."/>
            <person name="Ciampi-Guillardi M."/>
            <person name="Sukno S.A."/>
            <person name="Thon M.R."/>
            <person name="Massola Junior N.S."/>
            <person name="Baroncelli R."/>
        </authorList>
    </citation>
    <scope>NUCLEOTIDE SEQUENCE [LARGE SCALE GENOMIC DNA]</scope>
    <source>
        <strain evidence="1 2">CMES1059</strain>
    </source>
</reference>
<evidence type="ECO:0000313" key="2">
    <source>
        <dbReference type="Proteomes" id="UP000805649"/>
    </source>
</evidence>